<name>A0A5C5WFI7_9BACT</name>
<evidence type="ECO:0000313" key="3">
    <source>
        <dbReference type="Proteomes" id="UP000318995"/>
    </source>
</evidence>
<dbReference type="Pfam" id="PF09527">
    <property type="entry name" value="ATPase_gene1"/>
    <property type="match status" value="1"/>
</dbReference>
<dbReference type="AlphaFoldDB" id="A0A5C5WFI7"/>
<keyword evidence="3" id="KW-1185">Reference proteome</keyword>
<organism evidence="2 3">
    <name type="scientific">Botrimarina hoheduenensis</name>
    <dbReference type="NCBI Taxonomy" id="2528000"/>
    <lineage>
        <taxon>Bacteria</taxon>
        <taxon>Pseudomonadati</taxon>
        <taxon>Planctomycetota</taxon>
        <taxon>Planctomycetia</taxon>
        <taxon>Pirellulales</taxon>
        <taxon>Lacipirellulaceae</taxon>
        <taxon>Botrimarina</taxon>
    </lineage>
</organism>
<dbReference type="Proteomes" id="UP000318995">
    <property type="component" value="Unassembled WGS sequence"/>
</dbReference>
<protein>
    <recommendedName>
        <fullName evidence="4">F0F1-ATPase subunit</fullName>
    </recommendedName>
</protein>
<keyword evidence="1" id="KW-1133">Transmembrane helix</keyword>
<sequence length="56" mass="6239">MLVPGFLGYWLDGRLGSGPVLLLLGFAFGFTYGLWQLINLAKQREPSQPNNEQDAE</sequence>
<dbReference type="InterPro" id="IPR032820">
    <property type="entry name" value="ATPase_put"/>
</dbReference>
<dbReference type="EMBL" id="SJPH01000001">
    <property type="protein sequence ID" value="TWT48849.1"/>
    <property type="molecule type" value="Genomic_DNA"/>
</dbReference>
<proteinExistence type="predicted"/>
<accession>A0A5C5WFI7</accession>
<evidence type="ECO:0008006" key="4">
    <source>
        <dbReference type="Google" id="ProtNLM"/>
    </source>
</evidence>
<keyword evidence="1" id="KW-0812">Transmembrane</keyword>
<feature type="transmembrane region" description="Helical" evidence="1">
    <location>
        <begin position="20"/>
        <end position="38"/>
    </location>
</feature>
<evidence type="ECO:0000256" key="1">
    <source>
        <dbReference type="SAM" id="Phobius"/>
    </source>
</evidence>
<comment type="caution">
    <text evidence="2">The sequence shown here is derived from an EMBL/GenBank/DDBJ whole genome shotgun (WGS) entry which is preliminary data.</text>
</comment>
<evidence type="ECO:0000313" key="2">
    <source>
        <dbReference type="EMBL" id="TWT48849.1"/>
    </source>
</evidence>
<keyword evidence="1" id="KW-0472">Membrane</keyword>
<gene>
    <name evidence="2" type="ORF">Pla111_06250</name>
</gene>
<reference evidence="2 3" key="1">
    <citation type="submission" date="2019-02" db="EMBL/GenBank/DDBJ databases">
        <title>Deep-cultivation of Planctomycetes and their phenomic and genomic characterization uncovers novel biology.</title>
        <authorList>
            <person name="Wiegand S."/>
            <person name="Jogler M."/>
            <person name="Boedeker C."/>
            <person name="Pinto D."/>
            <person name="Vollmers J."/>
            <person name="Rivas-Marin E."/>
            <person name="Kohn T."/>
            <person name="Peeters S.H."/>
            <person name="Heuer A."/>
            <person name="Rast P."/>
            <person name="Oberbeckmann S."/>
            <person name="Bunk B."/>
            <person name="Jeske O."/>
            <person name="Meyerdierks A."/>
            <person name="Storesund J.E."/>
            <person name="Kallscheuer N."/>
            <person name="Luecker S."/>
            <person name="Lage O.M."/>
            <person name="Pohl T."/>
            <person name="Merkel B.J."/>
            <person name="Hornburger P."/>
            <person name="Mueller R.-W."/>
            <person name="Bruemmer F."/>
            <person name="Labrenz M."/>
            <person name="Spormann A.M."/>
            <person name="Op Den Camp H."/>
            <person name="Overmann J."/>
            <person name="Amann R."/>
            <person name="Jetten M.S.M."/>
            <person name="Mascher T."/>
            <person name="Medema M.H."/>
            <person name="Devos D.P."/>
            <person name="Kaster A.-K."/>
            <person name="Ovreas L."/>
            <person name="Rohde M."/>
            <person name="Galperin M.Y."/>
            <person name="Jogler C."/>
        </authorList>
    </citation>
    <scope>NUCLEOTIDE SEQUENCE [LARGE SCALE GENOMIC DNA]</scope>
    <source>
        <strain evidence="2 3">Pla111</strain>
    </source>
</reference>